<evidence type="ECO:0000313" key="23">
    <source>
        <dbReference type="Proteomes" id="UP000516260"/>
    </source>
</evidence>
<evidence type="ECO:0000256" key="15">
    <source>
        <dbReference type="ARBA" id="ARBA00025187"/>
    </source>
</evidence>
<feature type="signal peptide" evidence="20">
    <location>
        <begin position="1"/>
        <end position="24"/>
    </location>
</feature>
<dbReference type="Pfam" id="PF00001">
    <property type="entry name" value="7tm_1"/>
    <property type="match status" value="1"/>
</dbReference>
<dbReference type="PROSITE" id="PS50262">
    <property type="entry name" value="G_PROTEIN_RECEP_F1_2"/>
    <property type="match status" value="1"/>
</dbReference>
<comment type="subunit">
    <text evidence="2">Interacts with HDAC7 and KAT5.</text>
</comment>
<evidence type="ECO:0000256" key="6">
    <source>
        <dbReference type="ARBA" id="ARBA00022692"/>
    </source>
</evidence>
<feature type="domain" description="G-protein coupled receptors family 1 profile" evidence="21">
    <location>
        <begin position="142"/>
        <end position="414"/>
    </location>
</feature>
<comment type="caution">
    <text evidence="22">The sequence shown here is derived from an EMBL/GenBank/DDBJ whole genome shotgun (WGS) entry which is preliminary data.</text>
</comment>
<keyword evidence="11" id="KW-1015">Disulfide bond</keyword>
<feature type="transmembrane region" description="Helical" evidence="19">
    <location>
        <begin position="243"/>
        <end position="263"/>
    </location>
</feature>
<evidence type="ECO:0000256" key="5">
    <source>
        <dbReference type="ARBA" id="ARBA00022553"/>
    </source>
</evidence>
<feature type="transmembrane region" description="Helical" evidence="19">
    <location>
        <begin position="196"/>
        <end position="222"/>
    </location>
</feature>
<dbReference type="InterPro" id="IPR017452">
    <property type="entry name" value="GPCR_Rhodpsn_7TM"/>
</dbReference>
<dbReference type="InterPro" id="IPR000499">
    <property type="entry name" value="Endthln_rcpt"/>
</dbReference>
<dbReference type="PANTHER" id="PTHR46099:SF2">
    <property type="entry name" value="ENDOTHELIN-1 RECEPTOR"/>
    <property type="match status" value="1"/>
</dbReference>
<comment type="subcellular location">
    <subcellularLocation>
        <location evidence="1">Cell membrane</location>
        <topology evidence="1">Multi-pass membrane protein</topology>
    </subcellularLocation>
</comment>
<organism evidence="22 23">
    <name type="scientific">Takifugu bimaculatus</name>
    <dbReference type="NCBI Taxonomy" id="433685"/>
    <lineage>
        <taxon>Eukaryota</taxon>
        <taxon>Metazoa</taxon>
        <taxon>Chordata</taxon>
        <taxon>Craniata</taxon>
        <taxon>Vertebrata</taxon>
        <taxon>Euteleostomi</taxon>
        <taxon>Actinopterygii</taxon>
        <taxon>Neopterygii</taxon>
        <taxon>Teleostei</taxon>
        <taxon>Neoteleostei</taxon>
        <taxon>Acanthomorphata</taxon>
        <taxon>Eupercaria</taxon>
        <taxon>Tetraodontiformes</taxon>
        <taxon>Tetradontoidea</taxon>
        <taxon>Tetraodontidae</taxon>
        <taxon>Takifugu</taxon>
    </lineage>
</organism>
<dbReference type="EMBL" id="SWLE01000012">
    <property type="protein sequence ID" value="TNM93748.1"/>
    <property type="molecule type" value="Genomic_DNA"/>
</dbReference>
<dbReference type="PRINTS" id="PR00570">
    <property type="entry name" value="ENDOTHELINAR"/>
</dbReference>
<evidence type="ECO:0000256" key="2">
    <source>
        <dbReference type="ARBA" id="ARBA00011811"/>
    </source>
</evidence>
<dbReference type="GO" id="GO:0004962">
    <property type="term" value="F:endothelin receptor activity"/>
    <property type="evidence" value="ECO:0007669"/>
    <property type="project" value="InterPro"/>
</dbReference>
<dbReference type="InterPro" id="IPR000276">
    <property type="entry name" value="GPCR_Rhodpsn"/>
</dbReference>
<gene>
    <name evidence="22" type="ORF">fugu_001924</name>
</gene>
<evidence type="ECO:0000256" key="13">
    <source>
        <dbReference type="ARBA" id="ARBA00023180"/>
    </source>
</evidence>
<evidence type="ECO:0000256" key="9">
    <source>
        <dbReference type="ARBA" id="ARBA00023040"/>
    </source>
</evidence>
<feature type="transmembrane region" description="Helical" evidence="19">
    <location>
        <begin position="126"/>
        <end position="150"/>
    </location>
</feature>
<dbReference type="InterPro" id="IPR051193">
    <property type="entry name" value="GPCR_endothelin_rcpt"/>
</dbReference>
<keyword evidence="23" id="KW-1185">Reference proteome</keyword>
<keyword evidence="12 17" id="KW-0675">Receptor</keyword>
<evidence type="ECO:0000256" key="11">
    <source>
        <dbReference type="ARBA" id="ARBA00023157"/>
    </source>
</evidence>
<evidence type="ECO:0000256" key="10">
    <source>
        <dbReference type="ARBA" id="ARBA00023136"/>
    </source>
</evidence>
<keyword evidence="10 19" id="KW-0472">Membrane</keyword>
<feature type="compositionally biased region" description="Polar residues" evidence="18">
    <location>
        <begin position="27"/>
        <end position="38"/>
    </location>
</feature>
<evidence type="ECO:0000256" key="1">
    <source>
        <dbReference type="ARBA" id="ARBA00004651"/>
    </source>
</evidence>
<dbReference type="InterPro" id="IPR002175">
    <property type="entry name" value="ETA_rcpt"/>
</dbReference>
<dbReference type="PRINTS" id="PR00366">
    <property type="entry name" value="ENDOTHELINR"/>
</dbReference>
<keyword evidence="14 17" id="KW-0807">Transducer</keyword>
<evidence type="ECO:0000256" key="19">
    <source>
        <dbReference type="SAM" id="Phobius"/>
    </source>
</evidence>
<dbReference type="PROSITE" id="PS00237">
    <property type="entry name" value="G_PROTEIN_RECEP_F1_1"/>
    <property type="match status" value="1"/>
</dbReference>
<evidence type="ECO:0000256" key="4">
    <source>
        <dbReference type="ARBA" id="ARBA00022475"/>
    </source>
</evidence>
<feature type="transmembrane region" description="Helical" evidence="19">
    <location>
        <begin position="162"/>
        <end position="184"/>
    </location>
</feature>
<evidence type="ECO:0000256" key="20">
    <source>
        <dbReference type="SAM" id="SignalP"/>
    </source>
</evidence>
<dbReference type="PRINTS" id="PR00237">
    <property type="entry name" value="GPCRRHODOPSN"/>
</dbReference>
<feature type="transmembrane region" description="Helical" evidence="19">
    <location>
        <begin position="349"/>
        <end position="367"/>
    </location>
</feature>
<feature type="region of interest" description="Disordered" evidence="18">
    <location>
        <begin position="73"/>
        <end position="105"/>
    </location>
</feature>
<evidence type="ECO:0000256" key="7">
    <source>
        <dbReference type="ARBA" id="ARBA00022729"/>
    </source>
</evidence>
<keyword evidence="7 20" id="KW-0732">Signal</keyword>
<evidence type="ECO:0000256" key="18">
    <source>
        <dbReference type="SAM" id="MobiDB-lite"/>
    </source>
</evidence>
<dbReference type="GO" id="GO:0008217">
    <property type="term" value="P:regulation of blood pressure"/>
    <property type="evidence" value="ECO:0007669"/>
    <property type="project" value="InterPro"/>
</dbReference>
<dbReference type="Gene3D" id="1.20.1070.10">
    <property type="entry name" value="Rhodopsin 7-helix transmembrane proteins"/>
    <property type="match status" value="1"/>
</dbReference>
<dbReference type="GO" id="GO:0042310">
    <property type="term" value="P:vasoconstriction"/>
    <property type="evidence" value="ECO:0007669"/>
    <property type="project" value="InterPro"/>
</dbReference>
<evidence type="ECO:0000256" key="3">
    <source>
        <dbReference type="ARBA" id="ARBA00013809"/>
    </source>
</evidence>
<comment type="similarity">
    <text evidence="17">Belongs to the G-protein coupled receptor 1 family.</text>
</comment>
<dbReference type="PANTHER" id="PTHR46099">
    <property type="entry name" value="G_PROTEIN_RECEP_F1_2 DOMAIN-CONTAINING PROTEIN"/>
    <property type="match status" value="1"/>
</dbReference>
<dbReference type="Proteomes" id="UP000516260">
    <property type="component" value="Chromosome 2"/>
</dbReference>
<dbReference type="AlphaFoldDB" id="A0A4Z2BPV3"/>
<feature type="transmembrane region" description="Helical" evidence="19">
    <location>
        <begin position="302"/>
        <end position="322"/>
    </location>
</feature>
<evidence type="ECO:0000256" key="17">
    <source>
        <dbReference type="RuleBase" id="RU000688"/>
    </source>
</evidence>
<reference evidence="22 23" key="1">
    <citation type="submission" date="2019-04" db="EMBL/GenBank/DDBJ databases">
        <title>The sequence and de novo assembly of Takifugu bimaculatus genome using PacBio and Hi-C technologies.</title>
        <authorList>
            <person name="Xu P."/>
            <person name="Liu B."/>
            <person name="Zhou Z."/>
        </authorList>
    </citation>
    <scope>NUCLEOTIDE SEQUENCE [LARGE SCALE GENOMIC DNA]</scope>
    <source>
        <strain evidence="22">TB-2018</strain>
        <tissue evidence="22">Muscle</tissue>
    </source>
</reference>
<feature type="chain" id="PRO_5021199859" description="Endothelin-1 receptor" evidence="20">
    <location>
        <begin position="25"/>
        <end position="458"/>
    </location>
</feature>
<evidence type="ECO:0000256" key="14">
    <source>
        <dbReference type="ARBA" id="ARBA00023224"/>
    </source>
</evidence>
<dbReference type="SUPFAM" id="SSF81321">
    <property type="entry name" value="Family A G protein-coupled receptor-like"/>
    <property type="match status" value="1"/>
</dbReference>
<evidence type="ECO:0000256" key="12">
    <source>
        <dbReference type="ARBA" id="ARBA00023170"/>
    </source>
</evidence>
<dbReference type="FunFam" id="1.20.1070.10:FF:000076">
    <property type="entry name" value="Endothelin receptor type B"/>
    <property type="match status" value="1"/>
</dbReference>
<feature type="region of interest" description="Disordered" evidence="18">
    <location>
        <begin position="24"/>
        <end position="51"/>
    </location>
</feature>
<dbReference type="GO" id="GO:0005886">
    <property type="term" value="C:plasma membrane"/>
    <property type="evidence" value="ECO:0007669"/>
    <property type="project" value="UniProtKB-SubCell"/>
</dbReference>
<evidence type="ECO:0000313" key="22">
    <source>
        <dbReference type="EMBL" id="TNM93748.1"/>
    </source>
</evidence>
<evidence type="ECO:0000256" key="16">
    <source>
        <dbReference type="ARBA" id="ARBA00030983"/>
    </source>
</evidence>
<keyword evidence="13" id="KW-0325">Glycoprotein</keyword>
<name>A0A4Z2BPV3_9TELE</name>
<evidence type="ECO:0000259" key="21">
    <source>
        <dbReference type="PROSITE" id="PS50262"/>
    </source>
</evidence>
<proteinExistence type="inferred from homology"/>
<accession>A0A4Z2BPV3</accession>
<feature type="transmembrane region" description="Helical" evidence="19">
    <location>
        <begin position="397"/>
        <end position="417"/>
    </location>
</feature>
<sequence length="458" mass="51929">MFLSCVVTWCSLSLSLSLLAHSDGRNRNVSSDPSQMSNELPADLPGSPSADPSLGSRFKSLIRVSVRESSVSQETLNKTLASGEKERPKHNLKHRQERKPRFNNSSQSRVLPSCLRTTSIQMTFKYINTVLSCLIFAVGVIGNITLLRIIHQNKNMRNGPNALIASLALGDLIYIAITLPINVYKLLAMQWPFADSVFGLFLCKLVPFLQKASLGITVLNLCALSLDRYRAVASWSRVQGAGVPLMTVVEIVLIWLLSLVLAMPEAVGFKMVTFEYRNANTTTCMLQADSRFMTFYQNVKDWWLFGLYYCVPLVFSAFFYCLMTSKMLRHQKGSLKVALNEHLKQRREVAKAVFSLVLIFALCWFPLHLSRLLKKTVYNPYDVERCDLLNFLLMLDYFSKNLATINSCINPIILYFVSKKLKKCFKSCLCCWCDSGSFSNSLMPLHYGTSFQYKQTDY</sequence>
<keyword evidence="9 17" id="KW-0297">G-protein coupled receptor</keyword>
<keyword evidence="4" id="KW-1003">Cell membrane</keyword>
<dbReference type="GO" id="GO:0048484">
    <property type="term" value="P:enteric nervous system development"/>
    <property type="evidence" value="ECO:0007669"/>
    <property type="project" value="InterPro"/>
</dbReference>
<keyword evidence="8 19" id="KW-1133">Transmembrane helix</keyword>
<comment type="function">
    <text evidence="15">Receptor for endothelin-1. Mediates its action by association with G proteins that activate a phosphatidylinositol-calcium second messenger system. The rank order of binding affinities for ET-A is: ET1 &gt; ET2 &gt;&gt; ET3.</text>
</comment>
<keyword evidence="5" id="KW-0597">Phosphoprotein</keyword>
<protein>
    <recommendedName>
        <fullName evidence="3">Endothelin-1 receptor</fullName>
    </recommendedName>
    <alternativeName>
        <fullName evidence="16">Endothelin receptor type A</fullName>
    </alternativeName>
</protein>
<evidence type="ECO:0000256" key="8">
    <source>
        <dbReference type="ARBA" id="ARBA00022989"/>
    </source>
</evidence>
<keyword evidence="6 17" id="KW-0812">Transmembrane</keyword>
<dbReference type="GO" id="GO:0048066">
    <property type="term" value="P:developmental pigmentation"/>
    <property type="evidence" value="ECO:0007669"/>
    <property type="project" value="TreeGrafter"/>
</dbReference>